<evidence type="ECO:0000256" key="1">
    <source>
        <dbReference type="SAM" id="MobiDB-lite"/>
    </source>
</evidence>
<dbReference type="Proteomes" id="UP001341840">
    <property type="component" value="Unassembled WGS sequence"/>
</dbReference>
<reference evidence="2 3" key="1">
    <citation type="journal article" date="2023" name="Plants (Basel)">
        <title>Bridging the Gap: Combining Genomics and Transcriptomics Approaches to Understand Stylosanthes scabra, an Orphan Legume from the Brazilian Caatinga.</title>
        <authorList>
            <person name="Ferreira-Neto J.R.C."/>
            <person name="da Silva M.D."/>
            <person name="Binneck E."/>
            <person name="de Melo N.F."/>
            <person name="da Silva R.H."/>
            <person name="de Melo A.L.T.M."/>
            <person name="Pandolfi V."/>
            <person name="Bustamante F.O."/>
            <person name="Brasileiro-Vidal A.C."/>
            <person name="Benko-Iseppon A.M."/>
        </authorList>
    </citation>
    <scope>NUCLEOTIDE SEQUENCE [LARGE SCALE GENOMIC DNA]</scope>
    <source>
        <tissue evidence="2">Leaves</tissue>
    </source>
</reference>
<dbReference type="PANTHER" id="PTHR33157">
    <property type="entry name" value="AUTONOMOUS TRANSPOSABLE ELEMENT EN-1 MOSAIC PROTEIN-RELATED"/>
    <property type="match status" value="1"/>
</dbReference>
<proteinExistence type="predicted"/>
<feature type="compositionally biased region" description="Pro residues" evidence="1">
    <location>
        <begin position="429"/>
        <end position="452"/>
    </location>
</feature>
<sequence>MTRGDRGRGTGGRRGRPRKRTSIPLDLGDTEAETSTPPPVTQTPVIPTPSLSEGFPAMRMIPTPRSRVQSSETTGTRSQRETPTQTTTESEDPPPPEPDPMPWPPVNNPLPEGEEEDIAMEEELTRQAGRIYLRYNGGNCWNHVRKGTTRITWVFMNYYKWFVPQFSMAPDHAIRFWWDRWQAFFRLQRGYEYAIYQSWRMRAAKRLREIMHEICSLGAPHGWIRDDLWDQLQEIWRQENFKKLKQTNERNRASETGGSLHTGGSTTYKATREWMAKELGRQPTQSEVFARTHTRKEDQDWVDRRSHDVGVGYEEDLKRLKAERQAIIDAGGPEPPPIDEDTLWAKYAGGRRKGRIYGKGVVPSHKYPPLFADTDDDDTATGPPDAEAHAHKVAAVEAACSEKVRSLESTVQAQSQEIQTGSSASGMPEMPPPPPPLPPPPPARSQDPPPQPEQSSGSPETRDDLDYV</sequence>
<name>A0ABU6XFZ4_9FABA</name>
<dbReference type="EMBL" id="JASCZI010211787">
    <property type="protein sequence ID" value="MED6196716.1"/>
    <property type="molecule type" value="Genomic_DNA"/>
</dbReference>
<feature type="region of interest" description="Disordered" evidence="1">
    <location>
        <begin position="406"/>
        <end position="468"/>
    </location>
</feature>
<feature type="region of interest" description="Disordered" evidence="1">
    <location>
        <begin position="360"/>
        <end position="392"/>
    </location>
</feature>
<feature type="region of interest" description="Disordered" evidence="1">
    <location>
        <begin position="1"/>
        <end position="113"/>
    </location>
</feature>
<feature type="compositionally biased region" description="Polar residues" evidence="1">
    <location>
        <begin position="66"/>
        <end position="77"/>
    </location>
</feature>
<evidence type="ECO:0008006" key="4">
    <source>
        <dbReference type="Google" id="ProtNLM"/>
    </source>
</evidence>
<accession>A0ABU6XFZ4</accession>
<dbReference type="PANTHER" id="PTHR33157:SF12">
    <property type="entry name" value="TRANSPOSASE TNP1_EN_SPM-LIKE DOMAIN-CONTAINING PROTEIN"/>
    <property type="match status" value="1"/>
</dbReference>
<protein>
    <recommendedName>
        <fullName evidence="4">Transposase, Ptta/En/Spm, plant</fullName>
    </recommendedName>
</protein>
<organism evidence="2 3">
    <name type="scientific">Stylosanthes scabra</name>
    <dbReference type="NCBI Taxonomy" id="79078"/>
    <lineage>
        <taxon>Eukaryota</taxon>
        <taxon>Viridiplantae</taxon>
        <taxon>Streptophyta</taxon>
        <taxon>Embryophyta</taxon>
        <taxon>Tracheophyta</taxon>
        <taxon>Spermatophyta</taxon>
        <taxon>Magnoliopsida</taxon>
        <taxon>eudicotyledons</taxon>
        <taxon>Gunneridae</taxon>
        <taxon>Pentapetalae</taxon>
        <taxon>rosids</taxon>
        <taxon>fabids</taxon>
        <taxon>Fabales</taxon>
        <taxon>Fabaceae</taxon>
        <taxon>Papilionoideae</taxon>
        <taxon>50 kb inversion clade</taxon>
        <taxon>dalbergioids sensu lato</taxon>
        <taxon>Dalbergieae</taxon>
        <taxon>Pterocarpus clade</taxon>
        <taxon>Stylosanthes</taxon>
    </lineage>
</organism>
<gene>
    <name evidence="2" type="ORF">PIB30_049897</name>
</gene>
<feature type="compositionally biased region" description="Basic residues" evidence="1">
    <location>
        <begin position="11"/>
        <end position="21"/>
    </location>
</feature>
<dbReference type="InterPro" id="IPR004252">
    <property type="entry name" value="Probable_transposase_24"/>
</dbReference>
<evidence type="ECO:0000313" key="3">
    <source>
        <dbReference type="Proteomes" id="UP001341840"/>
    </source>
</evidence>
<feature type="compositionally biased region" description="Pro residues" evidence="1">
    <location>
        <begin position="95"/>
        <end position="108"/>
    </location>
</feature>
<feature type="compositionally biased region" description="Polar residues" evidence="1">
    <location>
        <begin position="407"/>
        <end position="425"/>
    </location>
</feature>
<comment type="caution">
    <text evidence="2">The sequence shown here is derived from an EMBL/GenBank/DDBJ whole genome shotgun (WGS) entry which is preliminary data.</text>
</comment>
<keyword evidence="3" id="KW-1185">Reference proteome</keyword>
<evidence type="ECO:0000313" key="2">
    <source>
        <dbReference type="EMBL" id="MED6196716.1"/>
    </source>
</evidence>
<dbReference type="Pfam" id="PF03004">
    <property type="entry name" value="Transposase_24"/>
    <property type="match status" value="1"/>
</dbReference>
<dbReference type="InterPro" id="IPR039266">
    <property type="entry name" value="EN-1/SPM"/>
</dbReference>